<sequence>MYMKLYMIMLKELFAKLKSCTCNKSSSNDVNAFKESAKKTEQDSKP</sequence>
<gene>
    <name evidence="2" type="ORF">NCS_10809</name>
</gene>
<dbReference type="AlphaFoldDB" id="A0A2H1FDZ8"/>
<proteinExistence type="predicted"/>
<dbReference type="EMBL" id="LT841358">
    <property type="protein sequence ID" value="SMH71002.1"/>
    <property type="molecule type" value="Genomic_DNA"/>
</dbReference>
<organism evidence="2 3">
    <name type="scientific">Candidatus Nitrosotalea okcheonensis</name>
    <dbReference type="NCBI Taxonomy" id="1903276"/>
    <lineage>
        <taxon>Archaea</taxon>
        <taxon>Nitrososphaerota</taxon>
        <taxon>Nitrososphaeria</taxon>
        <taxon>Nitrosotaleales</taxon>
        <taxon>Nitrosotaleaceae</taxon>
        <taxon>Nitrosotalea</taxon>
    </lineage>
</organism>
<reference evidence="3" key="1">
    <citation type="submission" date="2017-03" db="EMBL/GenBank/DDBJ databases">
        <authorList>
            <person name="Herbold C."/>
        </authorList>
    </citation>
    <scope>NUCLEOTIDE SEQUENCE [LARGE SCALE GENOMIC DNA]</scope>
</reference>
<evidence type="ECO:0000313" key="3">
    <source>
        <dbReference type="Proteomes" id="UP000230607"/>
    </source>
</evidence>
<evidence type="ECO:0000313" key="2">
    <source>
        <dbReference type="EMBL" id="SMH71002.1"/>
    </source>
</evidence>
<feature type="compositionally biased region" description="Basic and acidic residues" evidence="1">
    <location>
        <begin position="35"/>
        <end position="46"/>
    </location>
</feature>
<dbReference type="Proteomes" id="UP000230607">
    <property type="component" value="Chromosome 1"/>
</dbReference>
<name>A0A2H1FDZ8_9ARCH</name>
<evidence type="ECO:0000256" key="1">
    <source>
        <dbReference type="SAM" id="MobiDB-lite"/>
    </source>
</evidence>
<accession>A0A2H1FDZ8</accession>
<keyword evidence="3" id="KW-1185">Reference proteome</keyword>
<feature type="region of interest" description="Disordered" evidence="1">
    <location>
        <begin position="23"/>
        <end position="46"/>
    </location>
</feature>
<protein>
    <submittedName>
        <fullName evidence="2">Uncharacterized protein</fullName>
    </submittedName>
</protein>